<dbReference type="AlphaFoldDB" id="A0ABD0LWB0"/>
<comment type="subcellular location">
    <subcellularLocation>
        <location evidence="1 6">Nucleus</location>
    </subcellularLocation>
</comment>
<dbReference type="GO" id="GO:0005634">
    <property type="term" value="C:nucleus"/>
    <property type="evidence" value="ECO:0007669"/>
    <property type="project" value="UniProtKB-SubCell"/>
</dbReference>
<dbReference type="Pfam" id="PF05983">
    <property type="entry name" value="Med7"/>
    <property type="match status" value="1"/>
</dbReference>
<evidence type="ECO:0000256" key="6">
    <source>
        <dbReference type="RuleBase" id="RU364060"/>
    </source>
</evidence>
<keyword evidence="6" id="KW-0010">Activator</keyword>
<reference evidence="7 8" key="1">
    <citation type="journal article" date="2023" name="Sci. Data">
        <title>Genome assembly of the Korean intertidal mud-creeper Batillaria attramentaria.</title>
        <authorList>
            <person name="Patra A.K."/>
            <person name="Ho P.T."/>
            <person name="Jun S."/>
            <person name="Lee S.J."/>
            <person name="Kim Y."/>
            <person name="Won Y.J."/>
        </authorList>
    </citation>
    <scope>NUCLEOTIDE SEQUENCE [LARGE SCALE GENOMIC DNA]</scope>
    <source>
        <strain evidence="7">Wonlab-2016</strain>
    </source>
</reference>
<dbReference type="InterPro" id="IPR009244">
    <property type="entry name" value="Mediatior_Med7"/>
</dbReference>
<comment type="caution">
    <text evidence="7">The sequence shown here is derived from an EMBL/GenBank/DDBJ whole genome shotgun (WGS) entry which is preliminary data.</text>
</comment>
<dbReference type="PANTHER" id="PTHR21428:SF11">
    <property type="entry name" value="MEDIATOR OF RNA POLYMERASE II TRANSCRIPTION SUBUNIT 7"/>
    <property type="match status" value="1"/>
</dbReference>
<comment type="function">
    <text evidence="6">Component of the Mediator complex, a coactivator involved in the regulated transcription of nearly all RNA polymerase II-dependent genes. Mediator functions as a bridge to convey information from gene-specific regulatory proteins to the basal RNA polymerase II transcription machinery.</text>
</comment>
<proteinExistence type="inferred from homology"/>
<dbReference type="Proteomes" id="UP001519460">
    <property type="component" value="Unassembled WGS sequence"/>
</dbReference>
<dbReference type="InterPro" id="IPR044888">
    <property type="entry name" value="Mediatior_Med7_sf"/>
</dbReference>
<gene>
    <name evidence="7" type="ORF">BaRGS_00005037</name>
</gene>
<evidence type="ECO:0000256" key="2">
    <source>
        <dbReference type="ARBA" id="ARBA00009994"/>
    </source>
</evidence>
<dbReference type="PANTHER" id="PTHR21428">
    <property type="entry name" value="MEDIATOR OF RNA POLYMERASE II TRANSCRIPTION SUBUNIT 7"/>
    <property type="match status" value="1"/>
</dbReference>
<evidence type="ECO:0000256" key="5">
    <source>
        <dbReference type="ARBA" id="ARBA00023242"/>
    </source>
</evidence>
<comment type="similarity">
    <text evidence="2 6">Belongs to the Mediator complex subunit 7 family.</text>
</comment>
<keyword evidence="8" id="KW-1185">Reference proteome</keyword>
<comment type="subunit">
    <text evidence="6">Component of the Mediator complex.</text>
</comment>
<keyword evidence="3 6" id="KW-0805">Transcription regulation</keyword>
<evidence type="ECO:0000256" key="1">
    <source>
        <dbReference type="ARBA" id="ARBA00004123"/>
    </source>
</evidence>
<name>A0ABD0LWB0_9CAEN</name>
<sequence>MTENQGVSAFPLPPMQYINNYTDENIKRGRAPQPPPLIQDQYSMFGAPFTADDAIIRPLEASGIRRLYPQAYDHKRELKKLNHSILVNFLDLIDIMIRAPDSPKRAEKLEDLNLLFINMHHLINEYRPHQARETLRVMMEEQRKARNEIAEKFQSNLDHVLQVIESAKAAIPADLNLDSKLLVESQLLQASAATKEEPADDSHIDSLDQMMCKIVDDMT</sequence>
<evidence type="ECO:0000313" key="8">
    <source>
        <dbReference type="Proteomes" id="UP001519460"/>
    </source>
</evidence>
<dbReference type="Gene3D" id="6.10.140.200">
    <property type="match status" value="1"/>
</dbReference>
<dbReference type="InterPro" id="IPR037212">
    <property type="entry name" value="Med7/Med21-like"/>
</dbReference>
<keyword evidence="4 6" id="KW-0804">Transcription</keyword>
<evidence type="ECO:0000313" key="7">
    <source>
        <dbReference type="EMBL" id="KAK7503914.1"/>
    </source>
</evidence>
<keyword evidence="5 6" id="KW-0539">Nucleus</keyword>
<accession>A0ABD0LWB0</accession>
<protein>
    <recommendedName>
        <fullName evidence="6">Mediator of RNA polymerase II transcription subunit 7</fullName>
    </recommendedName>
</protein>
<dbReference type="EMBL" id="JACVVK020000018">
    <property type="protein sequence ID" value="KAK7503914.1"/>
    <property type="molecule type" value="Genomic_DNA"/>
</dbReference>
<dbReference type="SUPFAM" id="SSF140718">
    <property type="entry name" value="Mediator hinge subcomplex-like"/>
    <property type="match status" value="1"/>
</dbReference>
<organism evidence="7 8">
    <name type="scientific">Batillaria attramentaria</name>
    <dbReference type="NCBI Taxonomy" id="370345"/>
    <lineage>
        <taxon>Eukaryota</taxon>
        <taxon>Metazoa</taxon>
        <taxon>Spiralia</taxon>
        <taxon>Lophotrochozoa</taxon>
        <taxon>Mollusca</taxon>
        <taxon>Gastropoda</taxon>
        <taxon>Caenogastropoda</taxon>
        <taxon>Sorbeoconcha</taxon>
        <taxon>Cerithioidea</taxon>
        <taxon>Batillariidae</taxon>
        <taxon>Batillaria</taxon>
    </lineage>
</organism>
<evidence type="ECO:0000256" key="4">
    <source>
        <dbReference type="ARBA" id="ARBA00023163"/>
    </source>
</evidence>
<evidence type="ECO:0000256" key="3">
    <source>
        <dbReference type="ARBA" id="ARBA00023015"/>
    </source>
</evidence>